<evidence type="ECO:0000313" key="3">
    <source>
        <dbReference type="Proteomes" id="UP000886998"/>
    </source>
</evidence>
<dbReference type="AlphaFoldDB" id="A0A8X6Y8I8"/>
<dbReference type="EMBL" id="BMAV01016104">
    <property type="protein sequence ID" value="GFY66556.1"/>
    <property type="molecule type" value="Genomic_DNA"/>
</dbReference>
<sequence length="266" mass="30064">MDDKPCKLSADTELLISEVTDSLKEASLETDSGSQKLTTKLDGKSETLLLQVIPILESLYTDITNSLRLSRKDKFMTTNFSISTCNSTTEEETDTDAESAPSTSSEKTGTVAEENHECSACNLFYQLESLSDMQECLIVIRHDLKNMVNDLLVLCNEFESCDFRKIEYTLGLFNDLVKERDMTRESYGQGLSFHLTADDPMGALRVSSEMMFLKLLLLENDKYIQTFKTVQFLMTQLMRSRKFLQKEEVSSGEVITFIGSDIAHLN</sequence>
<dbReference type="OrthoDB" id="10475994at2759"/>
<keyword evidence="3" id="KW-1185">Reference proteome</keyword>
<evidence type="ECO:0000256" key="1">
    <source>
        <dbReference type="SAM" id="MobiDB-lite"/>
    </source>
</evidence>
<reference evidence="2" key="1">
    <citation type="submission" date="2020-08" db="EMBL/GenBank/DDBJ databases">
        <title>Multicomponent nature underlies the extraordinary mechanical properties of spider dragline silk.</title>
        <authorList>
            <person name="Kono N."/>
            <person name="Nakamura H."/>
            <person name="Mori M."/>
            <person name="Yoshida Y."/>
            <person name="Ohtoshi R."/>
            <person name="Malay A.D."/>
            <person name="Moran D.A.P."/>
            <person name="Tomita M."/>
            <person name="Numata K."/>
            <person name="Arakawa K."/>
        </authorList>
    </citation>
    <scope>NUCLEOTIDE SEQUENCE</scope>
</reference>
<accession>A0A8X6Y8I8</accession>
<evidence type="ECO:0000313" key="2">
    <source>
        <dbReference type="EMBL" id="GFY66556.1"/>
    </source>
</evidence>
<dbReference type="Proteomes" id="UP000886998">
    <property type="component" value="Unassembled WGS sequence"/>
</dbReference>
<name>A0A8X6Y8I8_9ARAC</name>
<feature type="region of interest" description="Disordered" evidence="1">
    <location>
        <begin position="86"/>
        <end position="111"/>
    </location>
</feature>
<gene>
    <name evidence="2" type="ORF">TNIN_423041</name>
</gene>
<comment type="caution">
    <text evidence="2">The sequence shown here is derived from an EMBL/GenBank/DDBJ whole genome shotgun (WGS) entry which is preliminary data.</text>
</comment>
<organism evidence="2 3">
    <name type="scientific">Trichonephila inaurata madagascariensis</name>
    <dbReference type="NCBI Taxonomy" id="2747483"/>
    <lineage>
        <taxon>Eukaryota</taxon>
        <taxon>Metazoa</taxon>
        <taxon>Ecdysozoa</taxon>
        <taxon>Arthropoda</taxon>
        <taxon>Chelicerata</taxon>
        <taxon>Arachnida</taxon>
        <taxon>Araneae</taxon>
        <taxon>Araneomorphae</taxon>
        <taxon>Entelegynae</taxon>
        <taxon>Araneoidea</taxon>
        <taxon>Nephilidae</taxon>
        <taxon>Trichonephila</taxon>
        <taxon>Trichonephila inaurata</taxon>
    </lineage>
</organism>
<proteinExistence type="predicted"/>
<protein>
    <submittedName>
        <fullName evidence="2">Uncharacterized protein</fullName>
    </submittedName>
</protein>